<keyword evidence="2" id="KW-0964">Secreted</keyword>
<dbReference type="SUPFAM" id="SSF50242">
    <property type="entry name" value="TIMP-like"/>
    <property type="match status" value="1"/>
</dbReference>
<accession>A0A1B2ILP8</accession>
<organism evidence="5">
    <name type="scientific">Lutjanus peru</name>
    <name type="common">Pacific red snapper</name>
    <name type="synonym">Neomaenis peru</name>
    <dbReference type="NCBI Taxonomy" id="290247"/>
    <lineage>
        <taxon>Eukaryota</taxon>
        <taxon>Metazoa</taxon>
        <taxon>Chordata</taxon>
        <taxon>Craniata</taxon>
        <taxon>Vertebrata</taxon>
        <taxon>Euteleostomi</taxon>
        <taxon>Actinopterygii</taxon>
        <taxon>Neopterygii</taxon>
        <taxon>Teleostei</taxon>
        <taxon>Neoteleostei</taxon>
        <taxon>Acanthomorphata</taxon>
        <taxon>Eupercaria</taxon>
        <taxon>Lutjaniformes</taxon>
        <taxon>Lutjanidae</taxon>
        <taxon>Lutjanus</taxon>
    </lineage>
</organism>
<evidence type="ECO:0000259" key="4">
    <source>
        <dbReference type="PROSITE" id="PS50189"/>
    </source>
</evidence>
<dbReference type="AlphaFoldDB" id="A0A1B2ILP8"/>
<dbReference type="PROSITE" id="PS50189">
    <property type="entry name" value="NTR"/>
    <property type="match status" value="1"/>
</dbReference>
<comment type="subcellular location">
    <subcellularLocation>
        <location evidence="1">Secreted</location>
    </subcellularLocation>
</comment>
<protein>
    <submittedName>
        <fullName evidence="5">Complement C3</fullName>
    </submittedName>
</protein>
<gene>
    <name evidence="5" type="primary">C3</name>
</gene>
<dbReference type="Gene3D" id="2.40.50.120">
    <property type="match status" value="1"/>
</dbReference>
<evidence type="ECO:0000313" key="5">
    <source>
        <dbReference type="EMBL" id="ANZ54246.1"/>
    </source>
</evidence>
<sequence>SRGECVCAEENCSMQKTEKINNNNRAAKACETEEDNRVDYVYKVKVENFTDALSTDRYTMRVVEVIKEGTYDDCKWKAGQAKKTCDVAPEGKLRTFLSYQHCRTALNLKIGKTYLIMGMARDIHMDEEQGAPLYILGERTWIEYWPTADECETEEHKETCKGMKELVETTFKCPRK</sequence>
<dbReference type="GO" id="GO:0005576">
    <property type="term" value="C:extracellular region"/>
    <property type="evidence" value="ECO:0007669"/>
    <property type="project" value="UniProtKB-SubCell"/>
</dbReference>
<dbReference type="Pfam" id="PF01759">
    <property type="entry name" value="NTR"/>
    <property type="match status" value="2"/>
</dbReference>
<dbReference type="EMBL" id="KX524953">
    <property type="protein sequence ID" value="ANZ54246.1"/>
    <property type="molecule type" value="mRNA"/>
</dbReference>
<keyword evidence="3" id="KW-1015">Disulfide bond</keyword>
<evidence type="ECO:0000256" key="2">
    <source>
        <dbReference type="ARBA" id="ARBA00022525"/>
    </source>
</evidence>
<dbReference type="InterPro" id="IPR001134">
    <property type="entry name" value="Netrin_domain"/>
</dbReference>
<dbReference type="InterPro" id="IPR018933">
    <property type="entry name" value="Netrin_module_non-TIMP"/>
</dbReference>
<dbReference type="SMART" id="SM00643">
    <property type="entry name" value="C345C"/>
    <property type="match status" value="1"/>
</dbReference>
<evidence type="ECO:0000256" key="3">
    <source>
        <dbReference type="ARBA" id="ARBA00023157"/>
    </source>
</evidence>
<name>A0A1B2ILP8_LUTPE</name>
<proteinExistence type="evidence at transcript level"/>
<feature type="domain" description="NTR" evidence="4">
    <location>
        <begin position="12"/>
        <end position="173"/>
    </location>
</feature>
<dbReference type="FunFam" id="2.40.50.120:FF:000013">
    <property type="entry name" value="Complement C3"/>
    <property type="match status" value="1"/>
</dbReference>
<evidence type="ECO:0000256" key="1">
    <source>
        <dbReference type="ARBA" id="ARBA00004613"/>
    </source>
</evidence>
<dbReference type="InterPro" id="IPR008993">
    <property type="entry name" value="TIMP-like_OB-fold"/>
</dbReference>
<feature type="non-terminal residue" evidence="5">
    <location>
        <position position="1"/>
    </location>
</feature>
<reference evidence="5" key="1">
    <citation type="journal article" date="2016" name="Dev. Comp. Immunol.">
        <title>Leukocyte susceptibility and immune response against Vibrio parahaemolyticus in Totoaba macdonaldi.</title>
        <authorList>
            <person name="Reyes-Becerril M."/>
            <person name="Alamillo E."/>
            <person name="Sanchez-Torrez L."/>
            <person name="Ascencio-Valle F."/>
            <person name="Perez-Urbiola J.C."/>
            <person name="Angulo C."/>
        </authorList>
    </citation>
    <scope>NUCLEOTIDE SEQUENCE</scope>
</reference>